<keyword evidence="2" id="KW-1185">Reference proteome</keyword>
<protein>
    <submittedName>
        <fullName evidence="1">Uncharacterized protein</fullName>
    </submittedName>
</protein>
<reference evidence="1" key="2">
    <citation type="submission" date="2020-09" db="EMBL/GenBank/DDBJ databases">
        <authorList>
            <person name="Sun Q."/>
            <person name="Ohkuma M."/>
        </authorList>
    </citation>
    <scope>NUCLEOTIDE SEQUENCE</scope>
    <source>
        <strain evidence="1">JCM 4122</strain>
    </source>
</reference>
<name>A0A919EI51_STRFL</name>
<organism evidence="1 2">
    <name type="scientific">Streptomyces filamentosus</name>
    <name type="common">Streptomyces roseosporus</name>
    <dbReference type="NCBI Taxonomy" id="67294"/>
    <lineage>
        <taxon>Bacteria</taxon>
        <taxon>Bacillati</taxon>
        <taxon>Actinomycetota</taxon>
        <taxon>Actinomycetes</taxon>
        <taxon>Kitasatosporales</taxon>
        <taxon>Streptomycetaceae</taxon>
        <taxon>Streptomyces</taxon>
    </lineage>
</organism>
<dbReference type="RefSeq" id="WP_211821966.1">
    <property type="nucleotide sequence ID" value="NZ_BNBE01000001.1"/>
</dbReference>
<gene>
    <name evidence="1" type="ORF">GCM10017667_06230</name>
</gene>
<evidence type="ECO:0000313" key="2">
    <source>
        <dbReference type="Proteomes" id="UP000632849"/>
    </source>
</evidence>
<dbReference type="GeneID" id="95663609"/>
<evidence type="ECO:0000313" key="1">
    <source>
        <dbReference type="EMBL" id="GHF81282.1"/>
    </source>
</evidence>
<reference evidence="1" key="1">
    <citation type="journal article" date="2014" name="Int. J. Syst. Evol. Microbiol.">
        <title>Complete genome sequence of Corynebacterium casei LMG S-19264T (=DSM 44701T), isolated from a smear-ripened cheese.</title>
        <authorList>
            <consortium name="US DOE Joint Genome Institute (JGI-PGF)"/>
            <person name="Walter F."/>
            <person name="Albersmeier A."/>
            <person name="Kalinowski J."/>
            <person name="Ruckert C."/>
        </authorList>
    </citation>
    <scope>NUCLEOTIDE SEQUENCE</scope>
    <source>
        <strain evidence="1">JCM 4122</strain>
    </source>
</reference>
<dbReference type="Proteomes" id="UP000632849">
    <property type="component" value="Unassembled WGS sequence"/>
</dbReference>
<proteinExistence type="predicted"/>
<accession>A0A919EI51</accession>
<dbReference type="EMBL" id="BNBE01000001">
    <property type="protein sequence ID" value="GHF81282.1"/>
    <property type="molecule type" value="Genomic_DNA"/>
</dbReference>
<comment type="caution">
    <text evidence="1">The sequence shown here is derived from an EMBL/GenBank/DDBJ whole genome shotgun (WGS) entry which is preliminary data.</text>
</comment>
<sequence>MTLQVIEPAGARSREAREHIQLPLRLTEFFNNVAFTGPETLGNGRLNVWGNSLPIGTLPTGRIRVSGVEFDVPAPDGVAPDNVRCTGQLVHLPDGTAADWLHLLITSERRCEETVHLHYASGAVDPEWIRVSDFWPATGHFGEVLAARSAGMHYPHHIQRDLGGQVWSVRVPAVRREPLRSVRLPDNAALHLFAITVEGVR</sequence>
<dbReference type="AlphaFoldDB" id="A0A919EI51"/>